<evidence type="ECO:0000256" key="1">
    <source>
        <dbReference type="ARBA" id="ARBA00022722"/>
    </source>
</evidence>
<dbReference type="GO" id="GO:0008270">
    <property type="term" value="F:zinc ion binding"/>
    <property type="evidence" value="ECO:0007669"/>
    <property type="project" value="InterPro"/>
</dbReference>
<dbReference type="InterPro" id="IPR002711">
    <property type="entry name" value="HNH"/>
</dbReference>
<evidence type="ECO:0000256" key="3">
    <source>
        <dbReference type="ARBA" id="ARBA00038412"/>
    </source>
</evidence>
<dbReference type="PATRIC" id="fig|1379.3.peg.697"/>
<keyword evidence="6" id="KW-0255">Endonuclease</keyword>
<sequence length="96" mass="11648">MYKTKEQKQRFYKSSNWLKLRLKALKRDNYECQQCKRLGKVSKGQNVHHKLEIEFYPEHALDIDNLEALCINCHNVEHGRLFGNGSRKKRWNDEKW</sequence>
<keyword evidence="2" id="KW-0378">Hydrolase</keyword>
<dbReference type="PANTHER" id="PTHR41286:SF1">
    <property type="entry name" value="HNH NUCLEASE YAJD-RELATED"/>
    <property type="match status" value="1"/>
</dbReference>
<organism evidence="6 7">
    <name type="scientific">Gemella haemolysans</name>
    <dbReference type="NCBI Taxonomy" id="1379"/>
    <lineage>
        <taxon>Bacteria</taxon>
        <taxon>Bacillati</taxon>
        <taxon>Bacillota</taxon>
        <taxon>Bacilli</taxon>
        <taxon>Bacillales</taxon>
        <taxon>Gemellaceae</taxon>
        <taxon>Gemella</taxon>
    </lineage>
</organism>
<name>A0A133ZZV0_9BACL</name>
<reference evidence="7" key="1">
    <citation type="submission" date="2016-01" db="EMBL/GenBank/DDBJ databases">
        <authorList>
            <person name="Mitreva M."/>
            <person name="Pepin K.H."/>
            <person name="Mihindukulasuriya K.A."/>
            <person name="Fulton R."/>
            <person name="Fronick C."/>
            <person name="O'Laughlin M."/>
            <person name="Miner T."/>
            <person name="Herter B."/>
            <person name="Rosa B.A."/>
            <person name="Cordes M."/>
            <person name="Tomlinson C."/>
            <person name="Wollam A."/>
            <person name="Palsikar V.B."/>
            <person name="Mardis E.R."/>
            <person name="Wilson R.K."/>
        </authorList>
    </citation>
    <scope>NUCLEOTIDE SEQUENCE [LARGE SCALE GENOMIC DNA]</scope>
    <source>
        <strain evidence="7">DNF01167</strain>
    </source>
</reference>
<dbReference type="Proteomes" id="UP000070355">
    <property type="component" value="Unassembled WGS sequence"/>
</dbReference>
<gene>
    <name evidence="6" type="ORF">HMPREF3186_00718</name>
</gene>
<dbReference type="CDD" id="cd00085">
    <property type="entry name" value="HNHc"/>
    <property type="match status" value="1"/>
</dbReference>
<accession>A0A133ZZV0</accession>
<dbReference type="GO" id="GO:0004519">
    <property type="term" value="F:endonuclease activity"/>
    <property type="evidence" value="ECO:0007669"/>
    <property type="project" value="UniProtKB-KW"/>
</dbReference>
<evidence type="ECO:0000313" key="6">
    <source>
        <dbReference type="EMBL" id="KXB60958.1"/>
    </source>
</evidence>
<comment type="similarity">
    <text evidence="3">Belongs to the HNH nuclease family.</text>
</comment>
<evidence type="ECO:0000313" key="7">
    <source>
        <dbReference type="Proteomes" id="UP000070355"/>
    </source>
</evidence>
<dbReference type="STRING" id="1379.HMPREF3186_00718"/>
<dbReference type="Gene3D" id="1.10.30.50">
    <property type="match status" value="1"/>
</dbReference>
<dbReference type="PANTHER" id="PTHR41286">
    <property type="entry name" value="HNH NUCLEASE YAJD-RELATED"/>
    <property type="match status" value="1"/>
</dbReference>
<dbReference type="GO" id="GO:0003676">
    <property type="term" value="F:nucleic acid binding"/>
    <property type="evidence" value="ECO:0007669"/>
    <property type="project" value="InterPro"/>
</dbReference>
<dbReference type="SMART" id="SM00507">
    <property type="entry name" value="HNHc"/>
    <property type="match status" value="1"/>
</dbReference>
<dbReference type="RefSeq" id="WP_060913944.1">
    <property type="nucleotide sequence ID" value="NZ_KQ959948.1"/>
</dbReference>
<dbReference type="AlphaFoldDB" id="A0A133ZZV0"/>
<dbReference type="InterPro" id="IPR003615">
    <property type="entry name" value="HNH_nuc"/>
</dbReference>
<protein>
    <recommendedName>
        <fullName evidence="4">Putative HNH nuclease YajD</fullName>
    </recommendedName>
</protein>
<keyword evidence="1" id="KW-0540">Nuclease</keyword>
<dbReference type="Pfam" id="PF01844">
    <property type="entry name" value="HNH"/>
    <property type="match status" value="1"/>
</dbReference>
<proteinExistence type="inferred from homology"/>
<evidence type="ECO:0000259" key="5">
    <source>
        <dbReference type="SMART" id="SM00507"/>
    </source>
</evidence>
<feature type="domain" description="HNH nuclease" evidence="5">
    <location>
        <begin position="19"/>
        <end position="75"/>
    </location>
</feature>
<dbReference type="GO" id="GO:0016787">
    <property type="term" value="F:hydrolase activity"/>
    <property type="evidence" value="ECO:0007669"/>
    <property type="project" value="UniProtKB-KW"/>
</dbReference>
<dbReference type="GO" id="GO:0005829">
    <property type="term" value="C:cytosol"/>
    <property type="evidence" value="ECO:0007669"/>
    <property type="project" value="TreeGrafter"/>
</dbReference>
<comment type="caution">
    <text evidence="6">The sequence shown here is derived from an EMBL/GenBank/DDBJ whole genome shotgun (WGS) entry which is preliminary data.</text>
</comment>
<dbReference type="OrthoDB" id="9811997at2"/>
<dbReference type="EMBL" id="LSDC01000047">
    <property type="protein sequence ID" value="KXB60958.1"/>
    <property type="molecule type" value="Genomic_DNA"/>
</dbReference>
<evidence type="ECO:0000256" key="4">
    <source>
        <dbReference type="ARBA" id="ARBA00040194"/>
    </source>
</evidence>
<evidence type="ECO:0000256" key="2">
    <source>
        <dbReference type="ARBA" id="ARBA00022801"/>
    </source>
</evidence>